<dbReference type="AlphaFoldDB" id="A0A931FCG0"/>
<dbReference type="Proteomes" id="UP000657385">
    <property type="component" value="Unassembled WGS sequence"/>
</dbReference>
<protein>
    <submittedName>
        <fullName evidence="2">CopG family transcriptional regulator</fullName>
    </submittedName>
</protein>
<evidence type="ECO:0000259" key="1">
    <source>
        <dbReference type="Pfam" id="PF01402"/>
    </source>
</evidence>
<evidence type="ECO:0000313" key="2">
    <source>
        <dbReference type="EMBL" id="MBF9068433.1"/>
    </source>
</evidence>
<proteinExistence type="predicted"/>
<dbReference type="Pfam" id="PF01402">
    <property type="entry name" value="RHH_1"/>
    <property type="match status" value="1"/>
</dbReference>
<dbReference type="EMBL" id="JADPRT010000003">
    <property type="protein sequence ID" value="MBF9068433.1"/>
    <property type="molecule type" value="Genomic_DNA"/>
</dbReference>
<evidence type="ECO:0000313" key="3">
    <source>
        <dbReference type="Proteomes" id="UP000657385"/>
    </source>
</evidence>
<dbReference type="SUPFAM" id="SSF47598">
    <property type="entry name" value="Ribbon-helix-helix"/>
    <property type="match status" value="1"/>
</dbReference>
<gene>
    <name evidence="2" type="ORF">I2501_10360</name>
</gene>
<comment type="caution">
    <text evidence="2">The sequence shown here is derived from an EMBL/GenBank/DDBJ whole genome shotgun (WGS) entry which is preliminary data.</text>
</comment>
<reference evidence="2" key="1">
    <citation type="submission" date="2020-11" db="EMBL/GenBank/DDBJ databases">
        <title>Isolation and identification of active actinomycetes.</title>
        <authorList>
            <person name="Yu B."/>
        </authorList>
    </citation>
    <scope>NUCLEOTIDE SEQUENCE</scope>
    <source>
        <strain evidence="2">NEAU-YB345</strain>
    </source>
</reference>
<dbReference type="GO" id="GO:0006355">
    <property type="term" value="P:regulation of DNA-templated transcription"/>
    <property type="evidence" value="ECO:0007669"/>
    <property type="project" value="InterPro"/>
</dbReference>
<sequence length="89" mass="10212">MWICTVTCTSLRCMKRTNVYIDEAHDAQLKEIAARTGRSEAELIRASIERFILSERAWQDDLEDWPTFDSGDPTLASRSDEMLARGFGR</sequence>
<organism evidence="2 3">
    <name type="scientific">Streptacidiphilus fuscans</name>
    <dbReference type="NCBI Taxonomy" id="2789292"/>
    <lineage>
        <taxon>Bacteria</taxon>
        <taxon>Bacillati</taxon>
        <taxon>Actinomycetota</taxon>
        <taxon>Actinomycetes</taxon>
        <taxon>Kitasatosporales</taxon>
        <taxon>Streptomycetaceae</taxon>
        <taxon>Streptacidiphilus</taxon>
    </lineage>
</organism>
<feature type="domain" description="Ribbon-helix-helix protein CopG" evidence="1">
    <location>
        <begin position="15"/>
        <end position="52"/>
    </location>
</feature>
<dbReference type="InterPro" id="IPR010985">
    <property type="entry name" value="Ribbon_hlx_hlx"/>
</dbReference>
<dbReference type="CDD" id="cd21631">
    <property type="entry name" value="RHH_CopG_NikR-like"/>
    <property type="match status" value="1"/>
</dbReference>
<dbReference type="InterPro" id="IPR002145">
    <property type="entry name" value="CopG"/>
</dbReference>
<accession>A0A931FCG0</accession>
<keyword evidence="3" id="KW-1185">Reference proteome</keyword>
<name>A0A931FCG0_9ACTN</name>